<dbReference type="Pfam" id="PF07714">
    <property type="entry name" value="PK_Tyr_Ser-Thr"/>
    <property type="match status" value="1"/>
</dbReference>
<dbReference type="InterPro" id="IPR011009">
    <property type="entry name" value="Kinase-like_dom_sf"/>
</dbReference>
<evidence type="ECO:0000256" key="4">
    <source>
        <dbReference type="ARBA" id="ARBA00022777"/>
    </source>
</evidence>
<keyword evidence="4" id="KW-0418">Kinase</keyword>
<keyword evidence="3" id="KW-0547">Nucleotide-binding</keyword>
<protein>
    <recommendedName>
        <fullName evidence="6">Protein kinase domain-containing protein</fullName>
    </recommendedName>
</protein>
<dbReference type="PANTHER" id="PTHR27002:SF4">
    <property type="entry name" value="CYSTEINE-RICH RECEPTOR-LIKE PROTEIN KINASE 43"/>
    <property type="match status" value="1"/>
</dbReference>
<dbReference type="PROSITE" id="PS50011">
    <property type="entry name" value="PROTEIN_KINASE_DOM"/>
    <property type="match status" value="1"/>
</dbReference>
<keyword evidence="2" id="KW-0808">Transferase</keyword>
<keyword evidence="1" id="KW-0723">Serine/threonine-protein kinase</keyword>
<evidence type="ECO:0000256" key="1">
    <source>
        <dbReference type="ARBA" id="ARBA00022527"/>
    </source>
</evidence>
<evidence type="ECO:0000313" key="7">
    <source>
        <dbReference type="EMBL" id="KAK9073015.1"/>
    </source>
</evidence>
<organism evidence="7 8">
    <name type="scientific">Deinandra increscens subsp. villosa</name>
    <dbReference type="NCBI Taxonomy" id="3103831"/>
    <lineage>
        <taxon>Eukaryota</taxon>
        <taxon>Viridiplantae</taxon>
        <taxon>Streptophyta</taxon>
        <taxon>Embryophyta</taxon>
        <taxon>Tracheophyta</taxon>
        <taxon>Spermatophyta</taxon>
        <taxon>Magnoliopsida</taxon>
        <taxon>eudicotyledons</taxon>
        <taxon>Gunneridae</taxon>
        <taxon>Pentapetalae</taxon>
        <taxon>asterids</taxon>
        <taxon>campanulids</taxon>
        <taxon>Asterales</taxon>
        <taxon>Asteraceae</taxon>
        <taxon>Asteroideae</taxon>
        <taxon>Heliantheae alliance</taxon>
        <taxon>Madieae</taxon>
        <taxon>Madiinae</taxon>
        <taxon>Deinandra</taxon>
    </lineage>
</organism>
<dbReference type="InterPro" id="IPR001245">
    <property type="entry name" value="Ser-Thr/Tyr_kinase_cat_dom"/>
</dbReference>
<dbReference type="Proteomes" id="UP001408789">
    <property type="component" value="Unassembled WGS sequence"/>
</dbReference>
<dbReference type="Gene3D" id="1.10.510.10">
    <property type="entry name" value="Transferase(Phosphotransferase) domain 1"/>
    <property type="match status" value="1"/>
</dbReference>
<keyword evidence="8" id="KW-1185">Reference proteome</keyword>
<dbReference type="AlphaFoldDB" id="A0AAP0DDA0"/>
<name>A0AAP0DDA0_9ASTR</name>
<evidence type="ECO:0000256" key="5">
    <source>
        <dbReference type="ARBA" id="ARBA00022840"/>
    </source>
</evidence>
<dbReference type="GO" id="GO:0005524">
    <property type="term" value="F:ATP binding"/>
    <property type="evidence" value="ECO:0007669"/>
    <property type="project" value="UniProtKB-KW"/>
</dbReference>
<gene>
    <name evidence="7" type="ORF">SSX86_007337</name>
</gene>
<dbReference type="GO" id="GO:0005886">
    <property type="term" value="C:plasma membrane"/>
    <property type="evidence" value="ECO:0007669"/>
    <property type="project" value="TreeGrafter"/>
</dbReference>
<proteinExistence type="predicted"/>
<reference evidence="7 8" key="1">
    <citation type="submission" date="2024-04" db="EMBL/GenBank/DDBJ databases">
        <title>The reference genome of an endangered Asteraceae, Deinandra increscens subsp. villosa, native to the Central Coast of California.</title>
        <authorList>
            <person name="Guilliams M."/>
            <person name="Hasenstab-Lehman K."/>
            <person name="Meyer R."/>
            <person name="Mcevoy S."/>
        </authorList>
    </citation>
    <scope>NUCLEOTIDE SEQUENCE [LARGE SCALE GENOMIC DNA]</scope>
    <source>
        <tissue evidence="7">Leaf</tissue>
    </source>
</reference>
<keyword evidence="5" id="KW-0067">ATP-binding</keyword>
<sequence>MSPLICFFTPSISLSLYYLGYGFSGRRPLPEKLYRKRRLPKPSHLLLGFVCTVPRDSLRFVPDPVAGCDRRPFSPYGKLEDGREIAVKKLSETSKQGKREFTNEARLLACIQHRNVVSLLGYCAFSEKLLVYEYVINESLDKLLFSMFSSPSFS</sequence>
<dbReference type="EMBL" id="JBCNJP010000009">
    <property type="protein sequence ID" value="KAK9073015.1"/>
    <property type="molecule type" value="Genomic_DNA"/>
</dbReference>
<dbReference type="InterPro" id="IPR000719">
    <property type="entry name" value="Prot_kinase_dom"/>
</dbReference>
<evidence type="ECO:0000313" key="8">
    <source>
        <dbReference type="Proteomes" id="UP001408789"/>
    </source>
</evidence>
<evidence type="ECO:0000259" key="6">
    <source>
        <dbReference type="PROSITE" id="PS50011"/>
    </source>
</evidence>
<feature type="domain" description="Protein kinase" evidence="6">
    <location>
        <begin position="13"/>
        <end position="154"/>
    </location>
</feature>
<evidence type="ECO:0000256" key="2">
    <source>
        <dbReference type="ARBA" id="ARBA00022679"/>
    </source>
</evidence>
<accession>A0AAP0DDA0</accession>
<dbReference type="SUPFAM" id="SSF56112">
    <property type="entry name" value="Protein kinase-like (PK-like)"/>
    <property type="match status" value="1"/>
</dbReference>
<dbReference type="PANTHER" id="PTHR27002">
    <property type="entry name" value="RECEPTOR-LIKE SERINE/THREONINE-PROTEIN KINASE SD1-8"/>
    <property type="match status" value="1"/>
</dbReference>
<dbReference type="GO" id="GO:0004674">
    <property type="term" value="F:protein serine/threonine kinase activity"/>
    <property type="evidence" value="ECO:0007669"/>
    <property type="project" value="UniProtKB-KW"/>
</dbReference>
<evidence type="ECO:0000256" key="3">
    <source>
        <dbReference type="ARBA" id="ARBA00022741"/>
    </source>
</evidence>
<comment type="caution">
    <text evidence="7">The sequence shown here is derived from an EMBL/GenBank/DDBJ whole genome shotgun (WGS) entry which is preliminary data.</text>
</comment>